<evidence type="ECO:0000313" key="3">
    <source>
        <dbReference type="Proteomes" id="UP000796761"/>
    </source>
</evidence>
<keyword evidence="3" id="KW-1185">Reference proteome</keyword>
<feature type="transmembrane region" description="Helical" evidence="1">
    <location>
        <begin position="12"/>
        <end position="36"/>
    </location>
</feature>
<keyword evidence="1" id="KW-0472">Membrane</keyword>
<organism evidence="2 3">
    <name type="scientific">Zosterops borbonicus</name>
    <dbReference type="NCBI Taxonomy" id="364589"/>
    <lineage>
        <taxon>Eukaryota</taxon>
        <taxon>Metazoa</taxon>
        <taxon>Chordata</taxon>
        <taxon>Craniata</taxon>
        <taxon>Vertebrata</taxon>
        <taxon>Euteleostomi</taxon>
        <taxon>Archelosauria</taxon>
        <taxon>Archosauria</taxon>
        <taxon>Dinosauria</taxon>
        <taxon>Saurischia</taxon>
        <taxon>Theropoda</taxon>
        <taxon>Coelurosauria</taxon>
        <taxon>Aves</taxon>
        <taxon>Neognathae</taxon>
        <taxon>Neoaves</taxon>
        <taxon>Telluraves</taxon>
        <taxon>Australaves</taxon>
        <taxon>Passeriformes</taxon>
        <taxon>Sylvioidea</taxon>
        <taxon>Zosteropidae</taxon>
        <taxon>Zosterops</taxon>
    </lineage>
</organism>
<dbReference type="AlphaFoldDB" id="A0A8K1GPS9"/>
<gene>
    <name evidence="2" type="ORF">HGM15179_004982</name>
</gene>
<protein>
    <submittedName>
        <fullName evidence="2">Uncharacterized protein</fullName>
    </submittedName>
</protein>
<comment type="caution">
    <text evidence="2">The sequence shown here is derived from an EMBL/GenBank/DDBJ whole genome shotgun (WGS) entry which is preliminary data.</text>
</comment>
<accession>A0A8K1GPS9</accession>
<reference evidence="2" key="1">
    <citation type="submission" date="2019-04" db="EMBL/GenBank/DDBJ databases">
        <title>Genome assembly of Zosterops borbonicus 15179.</title>
        <authorList>
            <person name="Leroy T."/>
            <person name="Anselmetti Y."/>
            <person name="Tilak M.-K."/>
            <person name="Nabholz B."/>
        </authorList>
    </citation>
    <scope>NUCLEOTIDE SEQUENCE</scope>
    <source>
        <strain evidence="2">HGM_15179</strain>
        <tissue evidence="2">Muscle</tissue>
    </source>
</reference>
<dbReference type="OrthoDB" id="5983381at2759"/>
<name>A0A8K1GPS9_9PASS</name>
<sequence>MSAGSGSGAGGAAGTATSALCLLLSLTAVAVCLLLGAKTAELQGRLAALEERGAAGHGPLLDALQPRVEQLFREDNFSVRGYETVLILSGPLNVTAKQIEEA</sequence>
<evidence type="ECO:0000256" key="1">
    <source>
        <dbReference type="SAM" id="Phobius"/>
    </source>
</evidence>
<proteinExistence type="predicted"/>
<keyword evidence="1" id="KW-1133">Transmembrane helix</keyword>
<dbReference type="Proteomes" id="UP000796761">
    <property type="component" value="Unassembled WGS sequence"/>
</dbReference>
<evidence type="ECO:0000313" key="2">
    <source>
        <dbReference type="EMBL" id="TRZ22078.1"/>
    </source>
</evidence>
<dbReference type="EMBL" id="SWJQ01000105">
    <property type="protein sequence ID" value="TRZ22078.1"/>
    <property type="molecule type" value="Genomic_DNA"/>
</dbReference>
<keyword evidence="1" id="KW-0812">Transmembrane</keyword>